<dbReference type="RefSeq" id="XP_018755507.1">
    <property type="nucleotide sequence ID" value="XM_018897763.1"/>
</dbReference>
<proteinExistence type="predicted"/>
<dbReference type="KEGG" id="fvr:FVEG_08882"/>
<name>W7MEB8_GIBM7</name>
<keyword evidence="3" id="KW-1185">Reference proteome</keyword>
<dbReference type="EMBL" id="DS022252">
    <property type="protein sequence ID" value="EWG49316.1"/>
    <property type="molecule type" value="Genomic_DNA"/>
</dbReference>
<organism evidence="2 3">
    <name type="scientific">Gibberella moniliformis (strain M3125 / FGSC 7600)</name>
    <name type="common">Maize ear and stalk rot fungus</name>
    <name type="synonym">Fusarium verticillioides</name>
    <dbReference type="NCBI Taxonomy" id="334819"/>
    <lineage>
        <taxon>Eukaryota</taxon>
        <taxon>Fungi</taxon>
        <taxon>Dikarya</taxon>
        <taxon>Ascomycota</taxon>
        <taxon>Pezizomycotina</taxon>
        <taxon>Sordariomycetes</taxon>
        <taxon>Hypocreomycetidae</taxon>
        <taxon>Hypocreales</taxon>
        <taxon>Nectriaceae</taxon>
        <taxon>Fusarium</taxon>
        <taxon>Fusarium fujikuroi species complex</taxon>
    </lineage>
</organism>
<dbReference type="GeneID" id="30066578"/>
<dbReference type="VEuPathDB" id="FungiDB:FVEG_08882"/>
<feature type="region of interest" description="Disordered" evidence="1">
    <location>
        <begin position="1"/>
        <end position="21"/>
    </location>
</feature>
<dbReference type="AlphaFoldDB" id="W7MEB8"/>
<sequence length="133" mass="14853">MAESPQETVTKHLSDPSKPLRPILTSLNGDNSWLMSFPRPEAERAATGRVFYHLAFEPWLNGAAHVGHPWFVHLARVEKEGISTFEDLENLIREIEEAASAHLPANAQAQESTRQLDAILLGFFTPTTSIHKL</sequence>
<evidence type="ECO:0000256" key="1">
    <source>
        <dbReference type="SAM" id="MobiDB-lite"/>
    </source>
</evidence>
<dbReference type="EMBL" id="CM000587">
    <property type="protein sequence ID" value="EWG49316.1"/>
    <property type="molecule type" value="Genomic_DNA"/>
</dbReference>
<dbReference type="eggNOG" id="ENOG502RYFN">
    <property type="taxonomic scope" value="Eukaryota"/>
</dbReference>
<accession>W7MEB8</accession>
<reference evidence="2 3" key="1">
    <citation type="journal article" date="2010" name="Nature">
        <title>Comparative genomics reveals mobile pathogenicity chromosomes in Fusarium.</title>
        <authorList>
            <person name="Ma L.J."/>
            <person name="van der Does H.C."/>
            <person name="Borkovich K.A."/>
            <person name="Coleman J.J."/>
            <person name="Daboussi M.J."/>
            <person name="Di Pietro A."/>
            <person name="Dufresne M."/>
            <person name="Freitag M."/>
            <person name="Grabherr M."/>
            <person name="Henrissat B."/>
            <person name="Houterman P.M."/>
            <person name="Kang S."/>
            <person name="Shim W.B."/>
            <person name="Woloshuk C."/>
            <person name="Xie X."/>
            <person name="Xu J.R."/>
            <person name="Antoniw J."/>
            <person name="Baker S.E."/>
            <person name="Bluhm B.H."/>
            <person name="Breakspear A."/>
            <person name="Brown D.W."/>
            <person name="Butchko R.A."/>
            <person name="Chapman S."/>
            <person name="Coulson R."/>
            <person name="Coutinho P.M."/>
            <person name="Danchin E.G."/>
            <person name="Diener A."/>
            <person name="Gale L.R."/>
            <person name="Gardiner D.M."/>
            <person name="Goff S."/>
            <person name="Hammond-Kosack K.E."/>
            <person name="Hilburn K."/>
            <person name="Hua-Van A."/>
            <person name="Jonkers W."/>
            <person name="Kazan K."/>
            <person name="Kodira C.D."/>
            <person name="Koehrsen M."/>
            <person name="Kumar L."/>
            <person name="Lee Y.H."/>
            <person name="Li L."/>
            <person name="Manners J.M."/>
            <person name="Miranda-Saavedra D."/>
            <person name="Mukherjee M."/>
            <person name="Park G."/>
            <person name="Park J."/>
            <person name="Park S.Y."/>
            <person name="Proctor R.H."/>
            <person name="Regev A."/>
            <person name="Ruiz-Roldan M.C."/>
            <person name="Sain D."/>
            <person name="Sakthikumar S."/>
            <person name="Sykes S."/>
            <person name="Schwartz D.C."/>
            <person name="Turgeon B.G."/>
            <person name="Wapinski I."/>
            <person name="Yoder O."/>
            <person name="Young S."/>
            <person name="Zeng Q."/>
            <person name="Zhou S."/>
            <person name="Galagan J."/>
            <person name="Cuomo C.A."/>
            <person name="Kistler H.C."/>
            <person name="Rep M."/>
        </authorList>
    </citation>
    <scope>NUCLEOTIDE SEQUENCE [LARGE SCALE GENOMIC DNA]</scope>
    <source>
        <strain evidence="3">M3125 / FGSC 7600</strain>
    </source>
</reference>
<dbReference type="Proteomes" id="UP000009096">
    <property type="component" value="Chromosome 10"/>
</dbReference>
<dbReference type="HOGENOM" id="CLU_1906896_0_0_1"/>
<evidence type="ECO:0000313" key="3">
    <source>
        <dbReference type="Proteomes" id="UP000009096"/>
    </source>
</evidence>
<protein>
    <submittedName>
        <fullName evidence="2">Uncharacterized protein</fullName>
    </submittedName>
</protein>
<gene>
    <name evidence="2" type="ORF">FVEG_08882</name>
</gene>
<evidence type="ECO:0000313" key="2">
    <source>
        <dbReference type="EMBL" id="EWG49316.1"/>
    </source>
</evidence>